<protein>
    <submittedName>
        <fullName evidence="1">Uncharacterized protein</fullName>
    </submittedName>
</protein>
<gene>
    <name evidence="1" type="ORF">OLW01_06515</name>
</gene>
<keyword evidence="2" id="KW-1185">Reference proteome</keyword>
<dbReference type="EMBL" id="CP109965">
    <property type="protein sequence ID" value="WAJ71445.1"/>
    <property type="molecule type" value="Genomic_DNA"/>
</dbReference>
<dbReference type="RefSeq" id="WP_268075940.1">
    <property type="nucleotide sequence ID" value="NZ_CP109965.1"/>
</dbReference>
<accession>A0ABY7AQ49</accession>
<organism evidence="1 2">
    <name type="scientific">Catenovulum adriaticum</name>
    <dbReference type="NCBI Taxonomy" id="2984846"/>
    <lineage>
        <taxon>Bacteria</taxon>
        <taxon>Pseudomonadati</taxon>
        <taxon>Pseudomonadota</taxon>
        <taxon>Gammaproteobacteria</taxon>
        <taxon>Alteromonadales</taxon>
        <taxon>Alteromonadaceae</taxon>
        <taxon>Catenovulum</taxon>
    </lineage>
</organism>
<evidence type="ECO:0000313" key="2">
    <source>
        <dbReference type="Proteomes" id="UP001163726"/>
    </source>
</evidence>
<name>A0ABY7AQ49_9ALTE</name>
<sequence length="266" mass="29996">MPKAIPQTKYNDIVSRILDTMVSGNELLPIDFLRLKKQISDIPVSEDKECLMAMLHIWNGDLSSADCFFKKAQRISGGVRVVNAGNYISALKLGNAHLKAHDLAFSIATTNGYASLLIESLKSCIETFDMEKAKFILEQCEFFEGDSRNEEFDVYKEIYEYVSAALTSLNLSFEQLKTATHESISYMESKNIKFIGSGMNIIDSELIDLHFTSCDQDFDCIDANMDLMDHLLEILDDDSIAKIATRITRISVPDAQREIREVACVY</sequence>
<reference evidence="1" key="1">
    <citation type="submission" date="2022-10" db="EMBL/GenBank/DDBJ databases">
        <title>Catenovulum adriacola sp. nov. isolated in the Harbour of Susak.</title>
        <authorList>
            <person name="Schoch T."/>
            <person name="Reich S.J."/>
            <person name="Stoeferle S."/>
            <person name="Flaiz M."/>
            <person name="Kazda M."/>
            <person name="Riedel C.U."/>
            <person name="Duerre P."/>
        </authorList>
    </citation>
    <scope>NUCLEOTIDE SEQUENCE</scope>
    <source>
        <strain evidence="1">TS8</strain>
    </source>
</reference>
<proteinExistence type="predicted"/>
<evidence type="ECO:0000313" key="1">
    <source>
        <dbReference type="EMBL" id="WAJ71445.1"/>
    </source>
</evidence>
<dbReference type="Proteomes" id="UP001163726">
    <property type="component" value="Chromosome"/>
</dbReference>